<evidence type="ECO:0000256" key="1">
    <source>
        <dbReference type="ARBA" id="ARBA00022670"/>
    </source>
</evidence>
<dbReference type="EMBL" id="JAVDDT010000011">
    <property type="protein sequence ID" value="MDQ2070826.1"/>
    <property type="molecule type" value="Genomic_DNA"/>
</dbReference>
<evidence type="ECO:0000256" key="6">
    <source>
        <dbReference type="RuleBase" id="RU003983"/>
    </source>
</evidence>
<dbReference type="Pfam" id="PF01435">
    <property type="entry name" value="Peptidase_M48"/>
    <property type="match status" value="1"/>
</dbReference>
<organism evidence="8 9">
    <name type="scientific">Natronospira bacteriovora</name>
    <dbReference type="NCBI Taxonomy" id="3069753"/>
    <lineage>
        <taxon>Bacteria</taxon>
        <taxon>Pseudomonadati</taxon>
        <taxon>Pseudomonadota</taxon>
        <taxon>Gammaproteobacteria</taxon>
        <taxon>Natronospirales</taxon>
        <taxon>Natronospiraceae</taxon>
        <taxon>Natronospira</taxon>
    </lineage>
</organism>
<evidence type="ECO:0000256" key="5">
    <source>
        <dbReference type="ARBA" id="ARBA00023049"/>
    </source>
</evidence>
<dbReference type="PROSITE" id="PS51257">
    <property type="entry name" value="PROKAR_LIPOPROTEIN"/>
    <property type="match status" value="1"/>
</dbReference>
<dbReference type="PANTHER" id="PTHR22726:SF18">
    <property type="entry name" value="PEPTIDASE M48 DOMAIN-CONTAINING PROTEIN"/>
    <property type="match status" value="1"/>
</dbReference>
<dbReference type="CDD" id="cd07331">
    <property type="entry name" value="M48C_Oma1_like"/>
    <property type="match status" value="1"/>
</dbReference>
<keyword evidence="9" id="KW-1185">Reference proteome</keyword>
<evidence type="ECO:0000256" key="4">
    <source>
        <dbReference type="ARBA" id="ARBA00022833"/>
    </source>
</evidence>
<keyword evidence="5 6" id="KW-0482">Metalloprotease</keyword>
<dbReference type="Gene3D" id="3.30.2010.10">
    <property type="entry name" value="Metalloproteases ('zincins'), catalytic domain"/>
    <property type="match status" value="1"/>
</dbReference>
<gene>
    <name evidence="8" type="ORF">RBH19_13190</name>
</gene>
<comment type="similarity">
    <text evidence="6">Belongs to the peptidase M48 family.</text>
</comment>
<comment type="caution">
    <text evidence="8">The sequence shown here is derived from an EMBL/GenBank/DDBJ whole genome shotgun (WGS) entry which is preliminary data.</text>
</comment>
<evidence type="ECO:0000256" key="2">
    <source>
        <dbReference type="ARBA" id="ARBA00022723"/>
    </source>
</evidence>
<feature type="domain" description="Peptidase M48" evidence="7">
    <location>
        <begin position="72"/>
        <end position="247"/>
    </location>
</feature>
<keyword evidence="3 6" id="KW-0378">Hydrolase</keyword>
<protein>
    <submittedName>
        <fullName evidence="8">M48 family metallopeptidase</fullName>
    </submittedName>
</protein>
<comment type="cofactor">
    <cofactor evidence="6">
        <name>Zn(2+)</name>
        <dbReference type="ChEBI" id="CHEBI:29105"/>
    </cofactor>
    <text evidence="6">Binds 1 zinc ion per subunit.</text>
</comment>
<keyword evidence="4 6" id="KW-0862">Zinc</keyword>
<keyword evidence="2" id="KW-0479">Metal-binding</keyword>
<evidence type="ECO:0000259" key="7">
    <source>
        <dbReference type="Pfam" id="PF01435"/>
    </source>
</evidence>
<reference evidence="8 9" key="1">
    <citation type="submission" date="2023-08" db="EMBL/GenBank/DDBJ databases">
        <title>Whole-genome sequencing of halo(alkali)philic microorganisms from hypersaline lakes.</title>
        <authorList>
            <person name="Sorokin D.Y."/>
            <person name="Abbas B."/>
            <person name="Merkel A.Y."/>
        </authorList>
    </citation>
    <scope>NUCLEOTIDE SEQUENCE [LARGE SCALE GENOMIC DNA]</scope>
    <source>
        <strain evidence="8 9">AB-CW4</strain>
    </source>
</reference>
<evidence type="ECO:0000313" key="8">
    <source>
        <dbReference type="EMBL" id="MDQ2070826.1"/>
    </source>
</evidence>
<dbReference type="RefSeq" id="WP_306729323.1">
    <property type="nucleotide sequence ID" value="NZ_JAVDDT010000011.1"/>
</dbReference>
<dbReference type="Proteomes" id="UP001239019">
    <property type="component" value="Unassembled WGS sequence"/>
</dbReference>
<accession>A0ABU0W9W5</accession>
<dbReference type="PANTHER" id="PTHR22726">
    <property type="entry name" value="METALLOENDOPEPTIDASE OMA1"/>
    <property type="match status" value="1"/>
</dbReference>
<dbReference type="InterPro" id="IPR051156">
    <property type="entry name" value="Mito/Outer_Membr_Metalloprot"/>
</dbReference>
<evidence type="ECO:0000313" key="9">
    <source>
        <dbReference type="Proteomes" id="UP001239019"/>
    </source>
</evidence>
<keyword evidence="1 6" id="KW-0645">Protease</keyword>
<evidence type="ECO:0000256" key="3">
    <source>
        <dbReference type="ARBA" id="ARBA00022801"/>
    </source>
</evidence>
<proteinExistence type="inferred from homology"/>
<name>A0ABU0W9W5_9GAMM</name>
<sequence length="257" mass="28457">MKNAVTVICLVILLTACQTVPQTAREQLLLTSPETEMAMGEQAFRSIMRGQREITEGEAYESLQVIGQRIVMAAEPMLEARGFGDLEWSFHLVDSNTINAFVVPSGQVVFFRGILPVLENENGIAAVMGHEVAHVIARHGGERISQRLLATGATYGLAAAMADTREEADRILAAAGIATLFLLEMPYSRRHELEADYLGAQLMAMAGYDPREAVKVWERMEEATLSVPAFLSTHPHSRDRRDRLEERMPEFLSLSGQ</sequence>
<dbReference type="InterPro" id="IPR001915">
    <property type="entry name" value="Peptidase_M48"/>
</dbReference>